<protein>
    <submittedName>
        <fullName evidence="1">Uncharacterized protein</fullName>
    </submittedName>
</protein>
<reference evidence="1" key="1">
    <citation type="journal article" date="2014" name="Appl. Environ. Microbiol.">
        <title>Comparative genomic and morphological analysis of Listeria phages isolated from farm environments.</title>
        <authorList>
            <person name="Denes T."/>
            <person name="Vongkamjan K."/>
            <person name="Ackermann H.W."/>
            <person name="Moreno Switt A.I."/>
            <person name="Wiedmann M."/>
            <person name="den Bakker H.C."/>
        </authorList>
    </citation>
    <scope>NUCLEOTIDE SEQUENCE</scope>
</reference>
<name>A0A059T6N0_9CAUD</name>
<sequence length="178" mass="20430">MFLDLTKVQQKLPNVTQDDLDVLEKQIRAYTQNHFLVPQSYLKGLQWSDGSTLALDSVRFLQVGDTIELWDTGINDGIYLIESIEASNNTVQLNKSVRDTDENPDGYFGLVMYPEDLLGGAYSLIEYDQQGRQEYGVKQETVSRVSKTYYDTTEAESRFGYPAFMTEFLEPYMQGSWE</sequence>
<proteinExistence type="predicted"/>
<dbReference type="EMBL" id="KJ094027">
    <property type="protein sequence ID" value="AHL18972.1"/>
    <property type="molecule type" value="Genomic_DNA"/>
</dbReference>
<gene>
    <name evidence="1" type="ORF">LP083-1_007</name>
</gene>
<dbReference type="Gene3D" id="1.10.246.150">
    <property type="match status" value="1"/>
</dbReference>
<accession>A0A059T6N0</accession>
<organism evidence="1">
    <name type="scientific">Listeria phage LP-083-1</name>
    <dbReference type="NCBI Taxonomy" id="1458854"/>
    <lineage>
        <taxon>Viruses</taxon>
        <taxon>Duplodnaviria</taxon>
        <taxon>Heunggongvirae</taxon>
        <taxon>Uroviricota</taxon>
        <taxon>Caudoviricetes</taxon>
    </lineage>
</organism>
<dbReference type="InterPro" id="IPR053746">
    <property type="entry name" value="Viral_HT_Connector_Assembly"/>
</dbReference>
<evidence type="ECO:0000313" key="1">
    <source>
        <dbReference type="EMBL" id="AHL18972.1"/>
    </source>
</evidence>